<dbReference type="Gene3D" id="1.10.1420.10">
    <property type="match status" value="1"/>
</dbReference>
<dbReference type="eggNOG" id="COG0249">
    <property type="taxonomic scope" value="Bacteria"/>
</dbReference>
<dbReference type="Pfam" id="PF00488">
    <property type="entry name" value="MutS_V"/>
    <property type="match status" value="1"/>
</dbReference>
<reference evidence="7 8" key="1">
    <citation type="submission" date="2010-08" db="EMBL/GenBank/DDBJ databases">
        <title>Complete sequence of Clostridium cellulovorans 743B.</title>
        <authorList>
            <consortium name="US DOE Joint Genome Institute"/>
            <person name="Lucas S."/>
            <person name="Copeland A."/>
            <person name="Lapidus A."/>
            <person name="Cheng J.-F."/>
            <person name="Bruce D."/>
            <person name="Goodwin L."/>
            <person name="Pitluck S."/>
            <person name="Chertkov O."/>
            <person name="Detter J.C."/>
            <person name="Han C."/>
            <person name="Tapia R."/>
            <person name="Land M."/>
            <person name="Hauser L."/>
            <person name="Chang Y.-J."/>
            <person name="Jeffries C."/>
            <person name="Kyrpides N."/>
            <person name="Ivanova N."/>
            <person name="Mikhailova N."/>
            <person name="Hemme C.L."/>
            <person name="Woyke T."/>
        </authorList>
    </citation>
    <scope>NUCLEOTIDE SEQUENCE [LARGE SCALE GENOMIC DNA]</scope>
    <source>
        <strain evidence="8">ATCC 35296 / DSM 3052 / OCM 3 / 743B</strain>
    </source>
</reference>
<evidence type="ECO:0000256" key="3">
    <source>
        <dbReference type="ARBA" id="ARBA00023125"/>
    </source>
</evidence>
<evidence type="ECO:0000256" key="2">
    <source>
        <dbReference type="ARBA" id="ARBA00022840"/>
    </source>
</evidence>
<dbReference type="Gene3D" id="3.40.50.300">
    <property type="entry name" value="P-loop containing nucleotide triphosphate hydrolases"/>
    <property type="match status" value="1"/>
</dbReference>
<dbReference type="PANTHER" id="PTHR11361">
    <property type="entry name" value="DNA MISMATCH REPAIR PROTEIN MUTS FAMILY MEMBER"/>
    <property type="match status" value="1"/>
</dbReference>
<dbReference type="SUPFAM" id="SSF52540">
    <property type="entry name" value="P-loop containing nucleoside triphosphate hydrolases"/>
    <property type="match status" value="1"/>
</dbReference>
<dbReference type="InterPro" id="IPR045076">
    <property type="entry name" value="MutS"/>
</dbReference>
<organism evidence="7 8">
    <name type="scientific">Clostridium cellulovorans (strain ATCC 35296 / DSM 3052 / OCM 3 / 743B)</name>
    <dbReference type="NCBI Taxonomy" id="573061"/>
    <lineage>
        <taxon>Bacteria</taxon>
        <taxon>Bacillati</taxon>
        <taxon>Bacillota</taxon>
        <taxon>Clostridia</taxon>
        <taxon>Eubacteriales</taxon>
        <taxon>Clostridiaceae</taxon>
        <taxon>Clostridium</taxon>
    </lineage>
</organism>
<keyword evidence="1" id="KW-0547">Nucleotide-binding</keyword>
<evidence type="ECO:0000256" key="1">
    <source>
        <dbReference type="ARBA" id="ARBA00022741"/>
    </source>
</evidence>
<feature type="domain" description="DNA mismatch repair proteins mutS family" evidence="6">
    <location>
        <begin position="330"/>
        <end position="514"/>
    </location>
</feature>
<dbReference type="AlphaFoldDB" id="D9SQ45"/>
<gene>
    <name evidence="7" type="ordered locus">Clocel_2468</name>
</gene>
<dbReference type="GO" id="GO:0005829">
    <property type="term" value="C:cytosol"/>
    <property type="evidence" value="ECO:0007669"/>
    <property type="project" value="TreeGrafter"/>
</dbReference>
<name>D9SQ45_CLOC7</name>
<evidence type="ECO:0000313" key="8">
    <source>
        <dbReference type="Proteomes" id="UP000002730"/>
    </source>
</evidence>
<accession>D9SQ45</accession>
<feature type="transmembrane region" description="Helical" evidence="4">
    <location>
        <begin position="145"/>
        <end position="169"/>
    </location>
</feature>
<evidence type="ECO:0000259" key="6">
    <source>
        <dbReference type="SMART" id="SM00534"/>
    </source>
</evidence>
<dbReference type="PANTHER" id="PTHR11361:SF152">
    <property type="entry name" value="DNA MISMATCH REPAIR PROTEIN"/>
    <property type="match status" value="1"/>
</dbReference>
<dbReference type="GO" id="GO:0140664">
    <property type="term" value="F:ATP-dependent DNA damage sensor activity"/>
    <property type="evidence" value="ECO:0007669"/>
    <property type="project" value="InterPro"/>
</dbReference>
<feature type="domain" description="DNA mismatch repair protein MutS core" evidence="5">
    <location>
        <begin position="50"/>
        <end position="321"/>
    </location>
</feature>
<proteinExistence type="predicted"/>
<keyword evidence="4" id="KW-0812">Transmembrane</keyword>
<dbReference type="InterPro" id="IPR007696">
    <property type="entry name" value="DNA_mismatch_repair_MutS_core"/>
</dbReference>
<evidence type="ECO:0000259" key="5">
    <source>
        <dbReference type="SMART" id="SM00533"/>
    </source>
</evidence>
<dbReference type="GO" id="GO:0006298">
    <property type="term" value="P:mismatch repair"/>
    <property type="evidence" value="ECO:0007669"/>
    <property type="project" value="InterPro"/>
</dbReference>
<keyword evidence="4" id="KW-0472">Membrane</keyword>
<dbReference type="InterPro" id="IPR000432">
    <property type="entry name" value="DNA_mismatch_repair_MutS_C"/>
</dbReference>
<dbReference type="STRING" id="573061.Clocel_2468"/>
<dbReference type="Pfam" id="PF05192">
    <property type="entry name" value="MutS_III"/>
    <property type="match status" value="1"/>
</dbReference>
<keyword evidence="2" id="KW-0067">ATP-binding</keyword>
<dbReference type="EMBL" id="CP002160">
    <property type="protein sequence ID" value="ADL52181.1"/>
    <property type="molecule type" value="Genomic_DNA"/>
</dbReference>
<keyword evidence="4" id="KW-1133">Transmembrane helix</keyword>
<dbReference type="RefSeq" id="WP_010074696.1">
    <property type="nucleotide sequence ID" value="NC_014393.1"/>
</dbReference>
<evidence type="ECO:0000256" key="4">
    <source>
        <dbReference type="SAM" id="Phobius"/>
    </source>
</evidence>
<dbReference type="GO" id="GO:0005524">
    <property type="term" value="F:ATP binding"/>
    <property type="evidence" value="ECO:0007669"/>
    <property type="project" value="UniProtKB-KW"/>
</dbReference>
<sequence length="517" mass="59142">MTNDSMIKTRIQLKLEHDEEKKVDFTQISSLSDNSEKEENYIDDLTFNDLNLKNIFKKIDKTFTTPGQEVLYHMLRRPLIDKEKLEARKKIIDSFEKNQKASDDVAETLFKLDKTFANSKSILWSEFQDSELLSVVSKALAITPIIWIILGIVLMAPSYAFLFFANLIVNSILNMKIENALMGRTKIAGYLAETIKTAERIADLNLEFLGDYNSNLKELTKSCRGVKRAGRLLTKIIKFNELLDIFNNIFVLEVNCYFVIMKQLKSRKEELRQIYYIVGEIDTILSISNFRKMQSNISDPMFVEEKYLKMTDMVHPLIKEPISNNVVLDNHGIMITGSNMSGKSTFLRTVGINALLAQTILTTFSKEYKGSIFYISSSISPEDSIVEGKSYYLGEAEGILRIVNKSKLKVPTLAMIDEIFRGTNPVERISAAANISNYLVENNALPLIATHDLELTKMVNNFKFFYLKEDVKDGGMTFDYKLREGISPTRNAIKLLKMLGYPKIIIDTTEEQIKHYK</sequence>
<dbReference type="KEGG" id="ccb:Clocel_2468"/>
<protein>
    <submittedName>
        <fullName evidence="7">DNA mismatch repair protein MutS domain protein</fullName>
    </submittedName>
</protein>
<dbReference type="SMART" id="SM00534">
    <property type="entry name" value="MUTSac"/>
    <property type="match status" value="1"/>
</dbReference>
<evidence type="ECO:0000313" key="7">
    <source>
        <dbReference type="EMBL" id="ADL52181.1"/>
    </source>
</evidence>
<dbReference type="InterPro" id="IPR036187">
    <property type="entry name" value="DNA_mismatch_repair_MutS_sf"/>
</dbReference>
<dbReference type="InterPro" id="IPR027417">
    <property type="entry name" value="P-loop_NTPase"/>
</dbReference>
<keyword evidence="8" id="KW-1185">Reference proteome</keyword>
<dbReference type="Proteomes" id="UP000002730">
    <property type="component" value="Chromosome"/>
</dbReference>
<dbReference type="OrthoDB" id="9802448at2"/>
<dbReference type="HOGENOM" id="CLU_030717_1_0_9"/>
<dbReference type="SUPFAM" id="SSF48334">
    <property type="entry name" value="DNA repair protein MutS, domain III"/>
    <property type="match status" value="1"/>
</dbReference>
<keyword evidence="3" id="KW-0238">DNA-binding</keyword>
<dbReference type="GO" id="GO:0030983">
    <property type="term" value="F:mismatched DNA binding"/>
    <property type="evidence" value="ECO:0007669"/>
    <property type="project" value="InterPro"/>
</dbReference>
<dbReference type="SMART" id="SM00533">
    <property type="entry name" value="MUTSd"/>
    <property type="match status" value="1"/>
</dbReference>